<dbReference type="EMBL" id="OX459118">
    <property type="protein sequence ID" value="CAI9091575.1"/>
    <property type="molecule type" value="Genomic_DNA"/>
</dbReference>
<keyword evidence="1" id="KW-0732">Signal</keyword>
<evidence type="ECO:0000313" key="4">
    <source>
        <dbReference type="Proteomes" id="UP001161247"/>
    </source>
</evidence>
<name>A0AAV1C9J4_OLDCO</name>
<feature type="domain" description="Zinc beta-ribbon" evidence="2">
    <location>
        <begin position="61"/>
        <end position="95"/>
    </location>
</feature>
<evidence type="ECO:0000256" key="1">
    <source>
        <dbReference type="SAM" id="SignalP"/>
    </source>
</evidence>
<sequence length="120" mass="13606">MCYSRSLIPIYQVLIVVALRSSSLSDRIRRKDYDTKLRIAMQNEAEAAPTGGIVVEETHMFWTACSTCRLLLKFERKYLGHILVCPSCKMSFEAVEAVEEDAGTERLQKEKEAVGGRCEE</sequence>
<dbReference type="PANTHER" id="PTHR44137">
    <property type="entry name" value="BNAC03G44070D PROTEIN"/>
    <property type="match status" value="1"/>
</dbReference>
<feature type="chain" id="PRO_5043707144" evidence="1">
    <location>
        <begin position="26"/>
        <end position="120"/>
    </location>
</feature>
<accession>A0AAV1C9J4</accession>
<feature type="signal peptide" evidence="1">
    <location>
        <begin position="1"/>
        <end position="25"/>
    </location>
</feature>
<reference evidence="3" key="1">
    <citation type="submission" date="2023-03" db="EMBL/GenBank/DDBJ databases">
        <authorList>
            <person name="Julca I."/>
        </authorList>
    </citation>
    <scope>NUCLEOTIDE SEQUENCE</scope>
</reference>
<dbReference type="AlphaFoldDB" id="A0AAV1C9J4"/>
<keyword evidence="4" id="KW-1185">Reference proteome</keyword>
<dbReference type="InterPro" id="IPR056988">
    <property type="entry name" value="Zn_ribbon_pln"/>
</dbReference>
<proteinExistence type="predicted"/>
<dbReference type="PANTHER" id="PTHR44137:SF24">
    <property type="entry name" value="DNAJ HEAT SHOCK N-TERMINAL DOMAIN-CONTAINING PROTEIN"/>
    <property type="match status" value="1"/>
</dbReference>
<organism evidence="3 4">
    <name type="scientific">Oldenlandia corymbosa var. corymbosa</name>
    <dbReference type="NCBI Taxonomy" id="529605"/>
    <lineage>
        <taxon>Eukaryota</taxon>
        <taxon>Viridiplantae</taxon>
        <taxon>Streptophyta</taxon>
        <taxon>Embryophyta</taxon>
        <taxon>Tracheophyta</taxon>
        <taxon>Spermatophyta</taxon>
        <taxon>Magnoliopsida</taxon>
        <taxon>eudicotyledons</taxon>
        <taxon>Gunneridae</taxon>
        <taxon>Pentapetalae</taxon>
        <taxon>asterids</taxon>
        <taxon>lamiids</taxon>
        <taxon>Gentianales</taxon>
        <taxon>Rubiaceae</taxon>
        <taxon>Rubioideae</taxon>
        <taxon>Spermacoceae</taxon>
        <taxon>Hedyotis-Oldenlandia complex</taxon>
        <taxon>Oldenlandia</taxon>
    </lineage>
</organism>
<evidence type="ECO:0000313" key="3">
    <source>
        <dbReference type="EMBL" id="CAI9091575.1"/>
    </source>
</evidence>
<dbReference type="Pfam" id="PF23551">
    <property type="entry name" value="Zn_ribbon_20"/>
    <property type="match status" value="1"/>
</dbReference>
<dbReference type="Proteomes" id="UP001161247">
    <property type="component" value="Chromosome 1"/>
</dbReference>
<protein>
    <submittedName>
        <fullName evidence="3">OLC1v1026641C1</fullName>
    </submittedName>
</protein>
<evidence type="ECO:0000259" key="2">
    <source>
        <dbReference type="Pfam" id="PF23551"/>
    </source>
</evidence>
<gene>
    <name evidence="3" type="ORF">OLC1_LOCUS3467</name>
</gene>